<name>A0A964TDU9_9FLAO</name>
<evidence type="ECO:0000259" key="2">
    <source>
        <dbReference type="Pfam" id="PF20434"/>
    </source>
</evidence>
<keyword evidence="4" id="KW-1185">Reference proteome</keyword>
<dbReference type="InterPro" id="IPR029058">
    <property type="entry name" value="AB_hydrolase_fold"/>
</dbReference>
<evidence type="ECO:0000313" key="4">
    <source>
        <dbReference type="Proteomes" id="UP000667650"/>
    </source>
</evidence>
<protein>
    <submittedName>
        <fullName evidence="3">Alpha/beta hydrolase fold domain-containing protein</fullName>
    </submittedName>
</protein>
<accession>A0A964TDU9</accession>
<keyword evidence="1 3" id="KW-0378">Hydrolase</keyword>
<feature type="domain" description="BD-FAE-like" evidence="2">
    <location>
        <begin position="278"/>
        <end position="460"/>
    </location>
</feature>
<dbReference type="Gene3D" id="3.40.50.1820">
    <property type="entry name" value="alpha/beta hydrolase"/>
    <property type="match status" value="1"/>
</dbReference>
<evidence type="ECO:0000256" key="1">
    <source>
        <dbReference type="ARBA" id="ARBA00022801"/>
    </source>
</evidence>
<dbReference type="InterPro" id="IPR050300">
    <property type="entry name" value="GDXG_lipolytic_enzyme"/>
</dbReference>
<dbReference type="RefSeq" id="WP_166524514.1">
    <property type="nucleotide sequence ID" value="NZ_JAAABI010000006.1"/>
</dbReference>
<reference evidence="3" key="1">
    <citation type="submission" date="2020-01" db="EMBL/GenBank/DDBJ databases">
        <title>Muricauda ochracea sp. nov., isolated from a tidal flat of Garorim bay in Korea.</title>
        <authorList>
            <person name="Kim D."/>
            <person name="Yoo Y."/>
            <person name="Kim J.-J."/>
        </authorList>
    </citation>
    <scope>NUCLEOTIDE SEQUENCE</scope>
    <source>
        <strain evidence="3">JGD-17</strain>
    </source>
</reference>
<dbReference type="InterPro" id="IPR049492">
    <property type="entry name" value="BD-FAE-like_dom"/>
</dbReference>
<dbReference type="PANTHER" id="PTHR48081">
    <property type="entry name" value="AB HYDROLASE SUPERFAMILY PROTEIN C4A8.06C"/>
    <property type="match status" value="1"/>
</dbReference>
<dbReference type="AlphaFoldDB" id="A0A964TDU9"/>
<sequence>MVNFKYFIIPIALFQFTLVFGQTVVQGKATSSSPLAEQKQPLLEAHSNLIKKNDSFVTANREKIFSQELESFNFTIDSLEQTVLKLLKKYKRNSEEIDAKILDSLLTETTFKHKRYRLLYPNNYHRFANFKKNATVSKDYFENVMKGSFDNPSLVQFKEYKRCMNYYFDILSAGKYKFSHLEYVSLKRLDNRYNAIVDLDAHQSVKDFFIKEHFTSNIWTYRVEAFDYAFAKILEDVKNQEYVKEIKDTYKMGKDRRNDASEIKVYKTVDGITLNAHIFYPENHDKTQPKPAHIFFNGGGWAIGLPEWSYGACQGAAKDGRVAIAFDYRKRNVYGTDVKASVSDALTAIAWVRENVKELGIDPNKILADGFSAGAHLALVSSMIEDREDFGVASKYSSKPNAIILGSCPYDIEGRDVYNVSYDTKTISPLYLIKDNLPPILAFHGENDDMVEFSEFEKFRDAIQKTKNSFTWRSYAGAGHFYFRGSSQKDSDERRRLTEEFLLKNGFKIK</sequence>
<comment type="caution">
    <text evidence="3">The sequence shown here is derived from an EMBL/GenBank/DDBJ whole genome shotgun (WGS) entry which is preliminary data.</text>
</comment>
<gene>
    <name evidence="3" type="ORF">GTQ34_14380</name>
</gene>
<dbReference type="Pfam" id="PF20434">
    <property type="entry name" value="BD-FAE"/>
    <property type="match status" value="1"/>
</dbReference>
<proteinExistence type="predicted"/>
<dbReference type="SUPFAM" id="SSF53474">
    <property type="entry name" value="alpha/beta-Hydrolases"/>
    <property type="match status" value="1"/>
</dbReference>
<organism evidence="3 4">
    <name type="scientific">Flagellimonas ochracea</name>
    <dbReference type="NCBI Taxonomy" id="2696472"/>
    <lineage>
        <taxon>Bacteria</taxon>
        <taxon>Pseudomonadati</taxon>
        <taxon>Bacteroidota</taxon>
        <taxon>Flavobacteriia</taxon>
        <taxon>Flavobacteriales</taxon>
        <taxon>Flavobacteriaceae</taxon>
        <taxon>Flagellimonas</taxon>
    </lineage>
</organism>
<dbReference type="Proteomes" id="UP000667650">
    <property type="component" value="Unassembled WGS sequence"/>
</dbReference>
<evidence type="ECO:0000313" key="3">
    <source>
        <dbReference type="EMBL" id="NAY93102.1"/>
    </source>
</evidence>
<dbReference type="GO" id="GO:0016787">
    <property type="term" value="F:hydrolase activity"/>
    <property type="evidence" value="ECO:0007669"/>
    <property type="project" value="UniProtKB-KW"/>
</dbReference>
<dbReference type="EMBL" id="JAAABI010000006">
    <property type="protein sequence ID" value="NAY93102.1"/>
    <property type="molecule type" value="Genomic_DNA"/>
</dbReference>